<evidence type="ECO:0000313" key="2">
    <source>
        <dbReference type="Proteomes" id="UP000467260"/>
    </source>
</evidence>
<gene>
    <name evidence="1" type="ORF">MHIB_03170</name>
</gene>
<dbReference type="KEGG" id="mhib:MHIB_03170"/>
<reference evidence="1 2" key="1">
    <citation type="journal article" date="2019" name="Emerg. Microbes Infect.">
        <title>Comprehensive subspecies identification of 175 nontuberculous mycobacteria species based on 7547 genomic profiles.</title>
        <authorList>
            <person name="Matsumoto Y."/>
            <person name="Kinjo T."/>
            <person name="Motooka D."/>
            <person name="Nabeya D."/>
            <person name="Jung N."/>
            <person name="Uechi K."/>
            <person name="Horii T."/>
            <person name="Iida T."/>
            <person name="Fujita J."/>
            <person name="Nakamura S."/>
        </authorList>
    </citation>
    <scope>NUCLEOTIDE SEQUENCE [LARGE SCALE GENOMIC DNA]</scope>
    <source>
        <strain evidence="1 2">JCM 13571</strain>
    </source>
</reference>
<sequence length="83" mass="9100">MPLGVLRGVWFASGCGPAWVTVRAQPDRASAVAAIPNAQSHRLDMQRNLPVGPGRRRHGIADLTREMRVAAIATPEDRTYRPK</sequence>
<dbReference type="AlphaFoldDB" id="A0A7I7WW95"/>
<proteinExistence type="predicted"/>
<dbReference type="EMBL" id="AP022609">
    <property type="protein sequence ID" value="BBZ21899.1"/>
    <property type="molecule type" value="Genomic_DNA"/>
</dbReference>
<name>A0A7I7WW95_9MYCO</name>
<keyword evidence="2" id="KW-1185">Reference proteome</keyword>
<dbReference type="Proteomes" id="UP000467260">
    <property type="component" value="Chromosome"/>
</dbReference>
<organism evidence="1 2">
    <name type="scientific">Mycolicibacter hiberniae</name>
    <dbReference type="NCBI Taxonomy" id="29314"/>
    <lineage>
        <taxon>Bacteria</taxon>
        <taxon>Bacillati</taxon>
        <taxon>Actinomycetota</taxon>
        <taxon>Actinomycetes</taxon>
        <taxon>Mycobacteriales</taxon>
        <taxon>Mycobacteriaceae</taxon>
        <taxon>Mycolicibacter</taxon>
    </lineage>
</organism>
<protein>
    <submittedName>
        <fullName evidence="1">Uncharacterized protein</fullName>
    </submittedName>
</protein>
<accession>A0A7I7WW95</accession>
<evidence type="ECO:0000313" key="1">
    <source>
        <dbReference type="EMBL" id="BBZ21899.1"/>
    </source>
</evidence>